<gene>
    <name evidence="4" type="ORF">E3O21_13465</name>
</gene>
<protein>
    <submittedName>
        <fullName evidence="4">TetR family transcriptional regulator</fullName>
    </submittedName>
</protein>
<evidence type="ECO:0000313" key="5">
    <source>
        <dbReference type="Proteomes" id="UP000298252"/>
    </source>
</evidence>
<evidence type="ECO:0000259" key="3">
    <source>
        <dbReference type="Pfam" id="PF00440"/>
    </source>
</evidence>
<comment type="caution">
    <text evidence="4">The sequence shown here is derived from an EMBL/GenBank/DDBJ whole genome shotgun (WGS) entry which is preliminary data.</text>
</comment>
<dbReference type="EMBL" id="SOFD01000035">
    <property type="protein sequence ID" value="TFB74391.1"/>
    <property type="molecule type" value="Genomic_DNA"/>
</dbReference>
<dbReference type="InterPro" id="IPR001647">
    <property type="entry name" value="HTH_TetR"/>
</dbReference>
<accession>A0ABY2I138</accession>
<keyword evidence="1" id="KW-0238">DNA-binding</keyword>
<feature type="domain" description="HTH tetR-type" evidence="3">
    <location>
        <begin position="47"/>
        <end position="70"/>
    </location>
</feature>
<dbReference type="SUPFAM" id="SSF46689">
    <property type="entry name" value="Homeodomain-like"/>
    <property type="match status" value="1"/>
</dbReference>
<dbReference type="InterPro" id="IPR009057">
    <property type="entry name" value="Homeodomain-like_sf"/>
</dbReference>
<proteinExistence type="predicted"/>
<organism evidence="4 5">
    <name type="scientific">Cryobacterium flavum</name>
    <dbReference type="NCBI Taxonomy" id="1424659"/>
    <lineage>
        <taxon>Bacteria</taxon>
        <taxon>Bacillati</taxon>
        <taxon>Actinomycetota</taxon>
        <taxon>Actinomycetes</taxon>
        <taxon>Micrococcales</taxon>
        <taxon>Microbacteriaceae</taxon>
        <taxon>Cryobacterium</taxon>
    </lineage>
</organism>
<dbReference type="Gene3D" id="1.10.357.10">
    <property type="entry name" value="Tetracycline Repressor, domain 2"/>
    <property type="match status" value="1"/>
</dbReference>
<keyword evidence="5" id="KW-1185">Reference proteome</keyword>
<evidence type="ECO:0000256" key="1">
    <source>
        <dbReference type="ARBA" id="ARBA00023125"/>
    </source>
</evidence>
<dbReference type="Pfam" id="PF00440">
    <property type="entry name" value="TetR_N"/>
    <property type="match status" value="1"/>
</dbReference>
<name>A0ABY2I138_9MICO</name>
<feature type="region of interest" description="Disordered" evidence="2">
    <location>
        <begin position="23"/>
        <end position="46"/>
    </location>
</feature>
<evidence type="ECO:0000313" key="4">
    <source>
        <dbReference type="EMBL" id="TFB74391.1"/>
    </source>
</evidence>
<reference evidence="4 5" key="1">
    <citation type="submission" date="2019-03" db="EMBL/GenBank/DDBJ databases">
        <title>Genomics of glacier-inhabiting Cryobacterium strains.</title>
        <authorList>
            <person name="Liu Q."/>
            <person name="Xin Y.-H."/>
        </authorList>
    </citation>
    <scope>NUCLEOTIDE SEQUENCE [LARGE SCALE GENOMIC DNA]</scope>
    <source>
        <strain evidence="4 5">Hh8</strain>
    </source>
</reference>
<evidence type="ECO:0000256" key="2">
    <source>
        <dbReference type="SAM" id="MobiDB-lite"/>
    </source>
</evidence>
<sequence length="103" mass="11753">MGDGWENRHRWFLLDSNKHDRSCVRQPYGRSSRNRRGDRRALDRETGRRCGMSKSVLFGHFGSKEELQLATVEEADALFATQVIEPATTASTAPERLHLLVDP</sequence>
<dbReference type="Proteomes" id="UP000298252">
    <property type="component" value="Unassembled WGS sequence"/>
</dbReference>